<dbReference type="SUPFAM" id="SSF53756">
    <property type="entry name" value="UDP-Glycosyltransferase/glycogen phosphorylase"/>
    <property type="match status" value="1"/>
</dbReference>
<dbReference type="GO" id="GO:0005829">
    <property type="term" value="C:cytosol"/>
    <property type="evidence" value="ECO:0007669"/>
    <property type="project" value="TreeGrafter"/>
</dbReference>
<evidence type="ECO:0000313" key="3">
    <source>
        <dbReference type="EMBL" id="CAL94338.1"/>
    </source>
</evidence>
<dbReference type="CDD" id="cd03789">
    <property type="entry name" value="GT9_LPS_heptosyltransferase"/>
    <property type="match status" value="1"/>
</dbReference>
<keyword evidence="2 3" id="KW-0808">Transferase</keyword>
<dbReference type="AlphaFoldDB" id="A1K683"/>
<dbReference type="PANTHER" id="PTHR30160:SF1">
    <property type="entry name" value="LIPOPOLYSACCHARIDE 1,2-N-ACETYLGLUCOSAMINETRANSFERASE-RELATED"/>
    <property type="match status" value="1"/>
</dbReference>
<name>A1K683_AZOSB</name>
<dbReference type="GO" id="GO:0008713">
    <property type="term" value="F:ADP-heptose-lipopolysaccharide heptosyltransferase activity"/>
    <property type="evidence" value="ECO:0007669"/>
    <property type="project" value="TreeGrafter"/>
</dbReference>
<dbReference type="PANTHER" id="PTHR30160">
    <property type="entry name" value="TETRAACYLDISACCHARIDE 4'-KINASE-RELATED"/>
    <property type="match status" value="1"/>
</dbReference>
<dbReference type="GO" id="GO:0009244">
    <property type="term" value="P:lipopolysaccharide core region biosynthetic process"/>
    <property type="evidence" value="ECO:0007669"/>
    <property type="project" value="TreeGrafter"/>
</dbReference>
<dbReference type="HOGENOM" id="CLU_038371_0_1_4"/>
<dbReference type="CAZy" id="GT9">
    <property type="family name" value="Glycosyltransferase Family 9"/>
</dbReference>
<accession>A1K683</accession>
<dbReference type="EMBL" id="AM406670">
    <property type="protein sequence ID" value="CAL94338.1"/>
    <property type="molecule type" value="Genomic_DNA"/>
</dbReference>
<dbReference type="STRING" id="62928.azo1721"/>
<evidence type="ECO:0000256" key="1">
    <source>
        <dbReference type="ARBA" id="ARBA00022676"/>
    </source>
</evidence>
<dbReference type="InterPro" id="IPR051199">
    <property type="entry name" value="LPS_LOS_Heptosyltrfase"/>
</dbReference>
<dbReference type="Gene3D" id="3.40.50.2000">
    <property type="entry name" value="Glycogen Phosphorylase B"/>
    <property type="match status" value="2"/>
</dbReference>
<dbReference type="Proteomes" id="UP000002588">
    <property type="component" value="Chromosome"/>
</dbReference>
<dbReference type="eggNOG" id="COG0859">
    <property type="taxonomic scope" value="Bacteria"/>
</dbReference>
<reference evidence="3 4" key="1">
    <citation type="journal article" date="2006" name="Nat. Biotechnol.">
        <title>Complete genome of the mutualistic, N2-fixing grass endophyte Azoarcus sp. strain BH72.</title>
        <authorList>
            <person name="Krause A."/>
            <person name="Ramakumar A."/>
            <person name="Bartels D."/>
            <person name="Battistoni F."/>
            <person name="Bekel T."/>
            <person name="Boch J."/>
            <person name="Boehm M."/>
            <person name="Friedrich F."/>
            <person name="Hurek T."/>
            <person name="Krause L."/>
            <person name="Linke B."/>
            <person name="McHardy A.C."/>
            <person name="Sarkar A."/>
            <person name="Schneiker S."/>
            <person name="Syed A.A."/>
            <person name="Thauer R."/>
            <person name="Vorhoelter F.-J."/>
            <person name="Weidner S."/>
            <person name="Puehler A."/>
            <person name="Reinhold-Hurek B."/>
            <person name="Kaiser O."/>
            <person name="Goesmann A."/>
        </authorList>
    </citation>
    <scope>NUCLEOTIDE SEQUENCE [LARGE SCALE GENOMIC DNA]</scope>
    <source>
        <strain evidence="3 4">BH72</strain>
    </source>
</reference>
<organism evidence="3 4">
    <name type="scientific">Azoarcus sp. (strain BH72)</name>
    <dbReference type="NCBI Taxonomy" id="418699"/>
    <lineage>
        <taxon>Bacteria</taxon>
        <taxon>Pseudomonadati</taxon>
        <taxon>Pseudomonadota</taxon>
        <taxon>Betaproteobacteria</taxon>
        <taxon>Rhodocyclales</taxon>
        <taxon>Zoogloeaceae</taxon>
        <taxon>Azoarcus</taxon>
    </lineage>
</organism>
<keyword evidence="1 3" id="KW-0328">Glycosyltransferase</keyword>
<gene>
    <name evidence="3" type="ordered locus">azo1721</name>
</gene>
<dbReference type="RefSeq" id="WP_011765454.1">
    <property type="nucleotide sequence ID" value="NC_008702.1"/>
</dbReference>
<dbReference type="EC" id="2.4.1.-" evidence="3"/>
<evidence type="ECO:0000256" key="2">
    <source>
        <dbReference type="ARBA" id="ARBA00022679"/>
    </source>
</evidence>
<proteinExistence type="predicted"/>
<keyword evidence="4" id="KW-1185">Reference proteome</keyword>
<dbReference type="KEGG" id="azo:azo1721"/>
<sequence>MTRANPAPATPAPSLLARLRPARIVVLRALQLGDMLCAVPALRALRGACADAHITLVGLPWAAAFARRYRRYVDDFVAFPGFPGFPEREADIAAFPAFLTTLQARRFDLALQLHGDGRLSNAVTQLFGARVTAGFGTGMDEHTLPYPAAGSEIHRLLALTDFIGAARAGDALEFPLDPADEAELAASGVARGLAPGRYICLHAGARQADKRWAPERFAAVGDALHAATGLPLVLTGSEAETDITRAVRAALRTPAVDAAAPISAGALAALLAGSRLLVCNDTGVAHIAAGLRLPSVVVFRATEMARWAPLDRRLHRAVWTPDHPDDGLSAVLDEAHALLAAPPPAATAPAPA</sequence>
<protein>
    <submittedName>
        <fullName evidence="3">Heptosyltransferase</fullName>
        <ecNumber evidence="3">2.4.1.-</ecNumber>
    </submittedName>
</protein>
<dbReference type="Pfam" id="PF01075">
    <property type="entry name" value="Glyco_transf_9"/>
    <property type="match status" value="1"/>
</dbReference>
<dbReference type="InterPro" id="IPR002201">
    <property type="entry name" value="Glyco_trans_9"/>
</dbReference>
<evidence type="ECO:0000313" key="4">
    <source>
        <dbReference type="Proteomes" id="UP000002588"/>
    </source>
</evidence>